<keyword evidence="1" id="KW-1133">Transmembrane helix</keyword>
<proteinExistence type="predicted"/>
<reference evidence="2 3" key="1">
    <citation type="submission" date="2019-06" db="EMBL/GenBank/DDBJ databases">
        <title>Genome analyses of bacteria isolated from kimchi.</title>
        <authorList>
            <person name="Lee S."/>
            <person name="Ahn S."/>
            <person name="Roh S."/>
        </authorList>
    </citation>
    <scope>NUCLEOTIDE SEQUENCE [LARGE SCALE GENOMIC DNA]</scope>
    <source>
        <strain evidence="2 3">CBA3625</strain>
    </source>
</reference>
<keyword evidence="1" id="KW-0812">Transmembrane</keyword>
<dbReference type="Proteomes" id="UP000321298">
    <property type="component" value="Chromosome"/>
</dbReference>
<dbReference type="EMBL" id="CP042387">
    <property type="protein sequence ID" value="QEA44577.1"/>
    <property type="molecule type" value="Genomic_DNA"/>
</dbReference>
<keyword evidence="1" id="KW-0472">Membrane</keyword>
<gene>
    <name evidence="2" type="ORF">FGL83_07755</name>
</gene>
<feature type="transmembrane region" description="Helical" evidence="1">
    <location>
        <begin position="6"/>
        <end position="29"/>
    </location>
</feature>
<evidence type="ECO:0000256" key="1">
    <source>
        <dbReference type="SAM" id="Phobius"/>
    </source>
</evidence>
<keyword evidence="3" id="KW-1185">Reference proteome</keyword>
<dbReference type="GeneID" id="66532093"/>
<protein>
    <submittedName>
        <fullName evidence="2">Uncharacterized protein</fullName>
    </submittedName>
</protein>
<organism evidence="2 3">
    <name type="scientific">Leuconostoc lactis</name>
    <dbReference type="NCBI Taxonomy" id="1246"/>
    <lineage>
        <taxon>Bacteria</taxon>
        <taxon>Bacillati</taxon>
        <taxon>Bacillota</taxon>
        <taxon>Bacilli</taxon>
        <taxon>Lactobacillales</taxon>
        <taxon>Lactobacillaceae</taxon>
        <taxon>Leuconostoc</taxon>
    </lineage>
</organism>
<evidence type="ECO:0000313" key="3">
    <source>
        <dbReference type="Proteomes" id="UP000321298"/>
    </source>
</evidence>
<feature type="transmembrane region" description="Helical" evidence="1">
    <location>
        <begin position="61"/>
        <end position="80"/>
    </location>
</feature>
<feature type="transmembrane region" description="Helical" evidence="1">
    <location>
        <begin position="36"/>
        <end position="55"/>
    </location>
</feature>
<dbReference type="RefSeq" id="WP_147001322.1">
    <property type="nucleotide sequence ID" value="NZ_CP042387.1"/>
</dbReference>
<accession>A0AAP9ED03</accession>
<sequence length="89" mass="10329">MYLFALYLLVMFLFWLFSQLFGVVLYLLIVTIGRLYIYWQATLPTTLLLFVAWKFGLMKTIIGLGIGLLIFVLCIAISNLDNRDKSKQN</sequence>
<name>A0AAP9ED03_LEULA</name>
<evidence type="ECO:0000313" key="2">
    <source>
        <dbReference type="EMBL" id="QEA44577.1"/>
    </source>
</evidence>
<dbReference type="AlphaFoldDB" id="A0AAP9ED03"/>